<keyword evidence="2 4" id="KW-0378">Hydrolase</keyword>
<dbReference type="PANTHER" id="PTHR23088:SF27">
    <property type="entry name" value="DEAMINATED GLUTATHIONE AMIDASE"/>
    <property type="match status" value="1"/>
</dbReference>
<evidence type="ECO:0000256" key="2">
    <source>
        <dbReference type="ARBA" id="ARBA00022801"/>
    </source>
</evidence>
<accession>A0ABQ5ZXJ2</accession>
<dbReference type="CDD" id="cd07572">
    <property type="entry name" value="nit"/>
    <property type="match status" value="1"/>
</dbReference>
<protein>
    <submittedName>
        <fullName evidence="4">Hydrolase</fullName>
    </submittedName>
</protein>
<evidence type="ECO:0000313" key="4">
    <source>
        <dbReference type="EMBL" id="GLR62609.1"/>
    </source>
</evidence>
<evidence type="ECO:0000259" key="3">
    <source>
        <dbReference type="PROSITE" id="PS50263"/>
    </source>
</evidence>
<keyword evidence="5" id="KW-1185">Reference proteome</keyword>
<feature type="domain" description="CN hydrolase" evidence="3">
    <location>
        <begin position="14"/>
        <end position="259"/>
    </location>
</feature>
<dbReference type="GO" id="GO:0016787">
    <property type="term" value="F:hydrolase activity"/>
    <property type="evidence" value="ECO:0007669"/>
    <property type="project" value="UniProtKB-KW"/>
</dbReference>
<dbReference type="PROSITE" id="PS01227">
    <property type="entry name" value="UPF0012"/>
    <property type="match status" value="1"/>
</dbReference>
<proteinExistence type="inferred from homology"/>
<organism evidence="4 5">
    <name type="scientific">Marinospirillum insulare</name>
    <dbReference type="NCBI Taxonomy" id="217169"/>
    <lineage>
        <taxon>Bacteria</taxon>
        <taxon>Pseudomonadati</taxon>
        <taxon>Pseudomonadota</taxon>
        <taxon>Gammaproteobacteria</taxon>
        <taxon>Oceanospirillales</taxon>
        <taxon>Oceanospirillaceae</taxon>
        <taxon>Marinospirillum</taxon>
    </lineage>
</organism>
<dbReference type="Gene3D" id="3.60.110.10">
    <property type="entry name" value="Carbon-nitrogen hydrolase"/>
    <property type="match status" value="1"/>
</dbReference>
<dbReference type="RefSeq" id="WP_036239094.1">
    <property type="nucleotide sequence ID" value="NZ_BSOR01000001.1"/>
</dbReference>
<dbReference type="Pfam" id="PF00795">
    <property type="entry name" value="CN_hydrolase"/>
    <property type="match status" value="1"/>
</dbReference>
<dbReference type="InterPro" id="IPR036526">
    <property type="entry name" value="C-N_Hydrolase_sf"/>
</dbReference>
<evidence type="ECO:0000313" key="5">
    <source>
        <dbReference type="Proteomes" id="UP001156682"/>
    </source>
</evidence>
<gene>
    <name evidence="4" type="ORF">GCM10007878_00440</name>
</gene>
<dbReference type="PANTHER" id="PTHR23088">
    <property type="entry name" value="NITRILASE-RELATED"/>
    <property type="match status" value="1"/>
</dbReference>
<dbReference type="SUPFAM" id="SSF56317">
    <property type="entry name" value="Carbon-nitrogen hydrolase"/>
    <property type="match status" value="1"/>
</dbReference>
<comment type="caution">
    <text evidence="4">The sequence shown here is derived from an EMBL/GenBank/DDBJ whole genome shotgun (WGS) entry which is preliminary data.</text>
</comment>
<dbReference type="Proteomes" id="UP001156682">
    <property type="component" value="Unassembled WGS sequence"/>
</dbReference>
<dbReference type="PROSITE" id="PS50263">
    <property type="entry name" value="CN_HYDROLASE"/>
    <property type="match status" value="1"/>
</dbReference>
<evidence type="ECO:0000256" key="1">
    <source>
        <dbReference type="ARBA" id="ARBA00010613"/>
    </source>
</evidence>
<dbReference type="InterPro" id="IPR003010">
    <property type="entry name" value="C-N_Hydrolase"/>
</dbReference>
<dbReference type="InterPro" id="IPR045254">
    <property type="entry name" value="Nit1/2_C-N_Hydrolase"/>
</dbReference>
<comment type="similarity">
    <text evidence="1">Belongs to the carbon-nitrogen hydrolase superfamily. NIT1/NIT2 family.</text>
</comment>
<sequence length="277" mass="30687">MLHPRSFSHLEAAAKVAAIQMNSAADWSVNRDKAAQLIGQAVDQGAELVALPEYFPIITPDESARFALAEDDGQGPMQDFLAEQAQKQGIWLVGGSLPLKSYAADKLTNTCLVYGPNGQRVVRYDKVHLFSYQKGEERYNEAATQIAGDQPVSFDTPFGRVGLGICYDLRFPELFRKLDAIDLLILPAAFTVPTGKAHWELLLRARAVENLCYMLAPAQVGEHAGGRKTYGHSMFIDPWGEVLAYQPEDEGVVLGELNAARLQEVRTQLPALHHRRW</sequence>
<dbReference type="EMBL" id="BSOR01000001">
    <property type="protein sequence ID" value="GLR62609.1"/>
    <property type="molecule type" value="Genomic_DNA"/>
</dbReference>
<name>A0ABQ5ZXJ2_9GAMM</name>
<dbReference type="InterPro" id="IPR001110">
    <property type="entry name" value="UPF0012_CS"/>
</dbReference>
<reference evidence="5" key="1">
    <citation type="journal article" date="2019" name="Int. J. Syst. Evol. Microbiol.">
        <title>The Global Catalogue of Microorganisms (GCM) 10K type strain sequencing project: providing services to taxonomists for standard genome sequencing and annotation.</title>
        <authorList>
            <consortium name="The Broad Institute Genomics Platform"/>
            <consortium name="The Broad Institute Genome Sequencing Center for Infectious Disease"/>
            <person name="Wu L."/>
            <person name="Ma J."/>
        </authorList>
    </citation>
    <scope>NUCLEOTIDE SEQUENCE [LARGE SCALE GENOMIC DNA]</scope>
    <source>
        <strain evidence="5">NBRC 100033</strain>
    </source>
</reference>